<dbReference type="VEuPathDB" id="VectorBase:ASIC004137"/>
<dbReference type="Proteomes" id="UP000030765">
    <property type="component" value="Unassembled WGS sequence"/>
</dbReference>
<dbReference type="EnsemblMetazoa" id="ASIC004137-RA">
    <property type="protein sequence ID" value="ASIC004137-PA"/>
    <property type="gene ID" value="ASIC004137"/>
</dbReference>
<evidence type="ECO:0000256" key="1">
    <source>
        <dbReference type="SAM" id="MobiDB-lite"/>
    </source>
</evidence>
<reference evidence="2 4" key="1">
    <citation type="journal article" date="2014" name="BMC Genomics">
        <title>Genome sequence of Anopheles sinensis provides insight into genetics basis of mosquito competence for malaria parasites.</title>
        <authorList>
            <person name="Zhou D."/>
            <person name="Zhang D."/>
            <person name="Ding G."/>
            <person name="Shi L."/>
            <person name="Hou Q."/>
            <person name="Ye Y."/>
            <person name="Xu Y."/>
            <person name="Zhou H."/>
            <person name="Xiong C."/>
            <person name="Li S."/>
            <person name="Yu J."/>
            <person name="Hong S."/>
            <person name="Yu X."/>
            <person name="Zou P."/>
            <person name="Chen C."/>
            <person name="Chang X."/>
            <person name="Wang W."/>
            <person name="Lv Y."/>
            <person name="Sun Y."/>
            <person name="Ma L."/>
            <person name="Shen B."/>
            <person name="Zhu C."/>
        </authorList>
    </citation>
    <scope>NUCLEOTIDE SEQUENCE [LARGE SCALE GENOMIC DNA]</scope>
</reference>
<protein>
    <submittedName>
        <fullName evidence="2 3">Uncharacterized protein</fullName>
    </submittedName>
</protein>
<name>A0A084VG73_ANOSI</name>
<evidence type="ECO:0000313" key="2">
    <source>
        <dbReference type="EMBL" id="KFB36967.1"/>
    </source>
</evidence>
<dbReference type="EMBL" id="ATLV01012690">
    <property type="status" value="NOT_ANNOTATED_CDS"/>
    <property type="molecule type" value="Genomic_DNA"/>
</dbReference>
<proteinExistence type="predicted"/>
<reference evidence="3" key="2">
    <citation type="submission" date="2020-05" db="UniProtKB">
        <authorList>
            <consortium name="EnsemblMetazoa"/>
        </authorList>
    </citation>
    <scope>IDENTIFICATION</scope>
</reference>
<feature type="region of interest" description="Disordered" evidence="1">
    <location>
        <begin position="64"/>
        <end position="91"/>
    </location>
</feature>
<sequence>MQVVNNIVYGRSSKLAKSVYEDSGGVFVAFGEHLSFMIFARGGDFLHRRPPGVPGDTFRYFLLPRKQPTTPSGEKRHKEKGPHLVAPRQRNEHFRWRATRGRFP</sequence>
<dbReference type="EMBL" id="KE524808">
    <property type="protein sequence ID" value="KFB36967.1"/>
    <property type="molecule type" value="Genomic_DNA"/>
</dbReference>
<dbReference type="AlphaFoldDB" id="A0A084VG73"/>
<accession>A0A084VG73</accession>
<evidence type="ECO:0000313" key="4">
    <source>
        <dbReference type="Proteomes" id="UP000030765"/>
    </source>
</evidence>
<organism evidence="2">
    <name type="scientific">Anopheles sinensis</name>
    <name type="common">Mosquito</name>
    <dbReference type="NCBI Taxonomy" id="74873"/>
    <lineage>
        <taxon>Eukaryota</taxon>
        <taxon>Metazoa</taxon>
        <taxon>Ecdysozoa</taxon>
        <taxon>Arthropoda</taxon>
        <taxon>Hexapoda</taxon>
        <taxon>Insecta</taxon>
        <taxon>Pterygota</taxon>
        <taxon>Neoptera</taxon>
        <taxon>Endopterygota</taxon>
        <taxon>Diptera</taxon>
        <taxon>Nematocera</taxon>
        <taxon>Culicoidea</taxon>
        <taxon>Culicidae</taxon>
        <taxon>Anophelinae</taxon>
        <taxon>Anopheles</taxon>
    </lineage>
</organism>
<evidence type="ECO:0000313" key="3">
    <source>
        <dbReference type="EnsemblMetazoa" id="ASIC004137-PA"/>
    </source>
</evidence>
<keyword evidence="4" id="KW-1185">Reference proteome</keyword>
<gene>
    <name evidence="2" type="ORF">ZHAS_00004137</name>
</gene>